<reference evidence="1" key="1">
    <citation type="submission" date="2021-04" db="EMBL/GenBank/DDBJ databases">
        <title>Phylogenetic analysis of Acidobacteriaceae.</title>
        <authorList>
            <person name="Qiu L."/>
            <person name="Zhang Q."/>
        </authorList>
    </citation>
    <scope>NUCLEOTIDE SEQUENCE</scope>
    <source>
        <strain evidence="1">DSM 25168</strain>
    </source>
</reference>
<protein>
    <submittedName>
        <fullName evidence="1">Uncharacterized protein</fullName>
    </submittedName>
</protein>
<evidence type="ECO:0000313" key="1">
    <source>
        <dbReference type="EMBL" id="UWZ84686.1"/>
    </source>
</evidence>
<name>A0A9J7BUU1_9BACT</name>
<evidence type="ECO:0000313" key="2">
    <source>
        <dbReference type="Proteomes" id="UP001059380"/>
    </source>
</evidence>
<dbReference type="Proteomes" id="UP001059380">
    <property type="component" value="Chromosome"/>
</dbReference>
<proteinExistence type="predicted"/>
<accession>A0A9J7BUU1</accession>
<dbReference type="RefSeq" id="WP_260794192.1">
    <property type="nucleotide sequence ID" value="NZ_CP093313.1"/>
</dbReference>
<organism evidence="1 2">
    <name type="scientific">Occallatibacter riparius</name>
    <dbReference type="NCBI Taxonomy" id="1002689"/>
    <lineage>
        <taxon>Bacteria</taxon>
        <taxon>Pseudomonadati</taxon>
        <taxon>Acidobacteriota</taxon>
        <taxon>Terriglobia</taxon>
        <taxon>Terriglobales</taxon>
        <taxon>Acidobacteriaceae</taxon>
        <taxon>Occallatibacter</taxon>
    </lineage>
</organism>
<gene>
    <name evidence="1" type="ORF">MOP44_01835</name>
</gene>
<dbReference type="KEGG" id="orp:MOP44_01835"/>
<sequence>MADRIPERDPKIQQPQTRYDAAHGAIGSICADRWKLIEQWILVPERTEPWRKAHSQPDIEPQQDAQKQLSAFQPAWDALRTVPVPLGLGYGAFGCWTGCGAGNLG</sequence>
<keyword evidence="2" id="KW-1185">Reference proteome</keyword>
<dbReference type="EMBL" id="CP093313">
    <property type="protein sequence ID" value="UWZ84686.1"/>
    <property type="molecule type" value="Genomic_DNA"/>
</dbReference>
<dbReference type="AlphaFoldDB" id="A0A9J7BUU1"/>